<proteinExistence type="inferred from homology"/>
<dbReference type="GO" id="GO:0020037">
    <property type="term" value="F:heme binding"/>
    <property type="evidence" value="ECO:0007669"/>
    <property type="project" value="InterPro"/>
</dbReference>
<dbReference type="GO" id="GO:0016705">
    <property type="term" value="F:oxidoreductase activity, acting on paired donors, with incorporation or reduction of molecular oxygen"/>
    <property type="evidence" value="ECO:0007669"/>
    <property type="project" value="InterPro"/>
</dbReference>
<dbReference type="InParanoid" id="A0A6I9QT30"/>
<keyword evidence="8" id="KW-0732">Signal</keyword>
<dbReference type="GO" id="GO:0005506">
    <property type="term" value="F:iron ion binding"/>
    <property type="evidence" value="ECO:0007669"/>
    <property type="project" value="InterPro"/>
</dbReference>
<evidence type="ECO:0000313" key="9">
    <source>
        <dbReference type="Proteomes" id="UP000504607"/>
    </source>
</evidence>
<feature type="chain" id="PRO_5027117023" evidence="8">
    <location>
        <begin position="17"/>
        <end position="496"/>
    </location>
</feature>
<protein>
    <submittedName>
        <fullName evidence="10">Cytochrome P450 71A9</fullName>
    </submittedName>
</protein>
<keyword evidence="9" id="KW-1185">Reference proteome</keyword>
<dbReference type="PRINTS" id="PR00385">
    <property type="entry name" value="P450"/>
</dbReference>
<keyword evidence="5 6" id="KW-0408">Iron</keyword>
<dbReference type="GO" id="GO:0004497">
    <property type="term" value="F:monooxygenase activity"/>
    <property type="evidence" value="ECO:0007669"/>
    <property type="project" value="UniProtKB-KW"/>
</dbReference>
<organism evidence="9 10">
    <name type="scientific">Elaeis guineensis var. tenera</name>
    <name type="common">Oil palm</name>
    <dbReference type="NCBI Taxonomy" id="51953"/>
    <lineage>
        <taxon>Eukaryota</taxon>
        <taxon>Viridiplantae</taxon>
        <taxon>Streptophyta</taxon>
        <taxon>Embryophyta</taxon>
        <taxon>Tracheophyta</taxon>
        <taxon>Spermatophyta</taxon>
        <taxon>Magnoliopsida</taxon>
        <taxon>Liliopsida</taxon>
        <taxon>Arecaceae</taxon>
        <taxon>Arecoideae</taxon>
        <taxon>Cocoseae</taxon>
        <taxon>Elaeidinae</taxon>
        <taxon>Elaeis</taxon>
    </lineage>
</organism>
<accession>A0A6I9QT30</accession>
<evidence type="ECO:0000256" key="4">
    <source>
        <dbReference type="ARBA" id="ARBA00023002"/>
    </source>
</evidence>
<dbReference type="GeneID" id="105038724"/>
<dbReference type="Proteomes" id="UP000504607">
    <property type="component" value="Chromosome 2"/>
</dbReference>
<dbReference type="PANTHER" id="PTHR47955:SF8">
    <property type="entry name" value="CYTOCHROME P450 71D11-LIKE"/>
    <property type="match status" value="1"/>
</dbReference>
<dbReference type="RefSeq" id="XP_010912890.1">
    <property type="nucleotide sequence ID" value="XM_010914588.2"/>
</dbReference>
<dbReference type="FunCoup" id="A0A6I9QT30">
    <property type="interactions" value="76"/>
</dbReference>
<dbReference type="OrthoDB" id="2789670at2759"/>
<evidence type="ECO:0000256" key="8">
    <source>
        <dbReference type="SAM" id="SignalP"/>
    </source>
</evidence>
<dbReference type="InterPro" id="IPR001128">
    <property type="entry name" value="Cyt_P450"/>
</dbReference>
<feature type="binding site" description="axial binding residue" evidence="6">
    <location>
        <position position="435"/>
    </location>
    <ligand>
        <name>heme</name>
        <dbReference type="ChEBI" id="CHEBI:30413"/>
    </ligand>
    <ligandPart>
        <name>Fe</name>
        <dbReference type="ChEBI" id="CHEBI:18248"/>
    </ligandPart>
</feature>
<dbReference type="CDD" id="cd11072">
    <property type="entry name" value="CYP71-like"/>
    <property type="match status" value="1"/>
</dbReference>
<sequence>MAICIIFAWLLFVTLASLLLSFRYKRMEQRKAVYKLPPGPKKLPIIGNLHQVGSLPHHSLWQLSQKYGPLMYLELGSMPTVVISSAEMAREVMKTHDLDFCSRPRLVYACKFSYNFLSISFLPYGEYWREMRKICILELFSARRVQSFQFIREEEISLMIDSIAHSSATPINLSKLMVTLANNIICRAAMGKKYQEGEDIFHGLLIEAKALATSFYIADFFPSIGWMDKLTGLAGRLEKNFSMFDAFYEQVIGEHLDPERTRPEHEDIIDVLLRLQRDGHLTKDHIKAVLMDIFIAGTDTASATLEWAMAELARHPRLMKKAQEEIRASLGTKGKVEEGDLHQLQYLKSVVKETWRLHSPVPLLLPRESIRHSRIHGYDILPNTRVYVNAWGIAKDPKSWDDPEEFIPERFMDSSIDYKGHNFEFIPFGSGRRICPGMNLGTLTVELALASMLYHFDWELPVGMTREDIDMNEAPGITVHKSSALHLVAINHHIKK</sequence>
<dbReference type="InterPro" id="IPR036396">
    <property type="entry name" value="Cyt_P450_sf"/>
</dbReference>
<evidence type="ECO:0000256" key="5">
    <source>
        <dbReference type="ARBA" id="ARBA00023004"/>
    </source>
</evidence>
<evidence type="ECO:0000313" key="10">
    <source>
        <dbReference type="RefSeq" id="XP_010912890.1"/>
    </source>
</evidence>
<dbReference type="SUPFAM" id="SSF48264">
    <property type="entry name" value="Cytochrome P450"/>
    <property type="match status" value="1"/>
</dbReference>
<evidence type="ECO:0000256" key="3">
    <source>
        <dbReference type="ARBA" id="ARBA00022723"/>
    </source>
</evidence>
<dbReference type="Pfam" id="PF00067">
    <property type="entry name" value="p450"/>
    <property type="match status" value="1"/>
</dbReference>
<dbReference type="AlphaFoldDB" id="A0A6I9QT30"/>
<evidence type="ECO:0000256" key="2">
    <source>
        <dbReference type="ARBA" id="ARBA00022617"/>
    </source>
</evidence>
<dbReference type="PROSITE" id="PS00086">
    <property type="entry name" value="CYTOCHROME_P450"/>
    <property type="match status" value="1"/>
</dbReference>
<dbReference type="InterPro" id="IPR002401">
    <property type="entry name" value="Cyt_P450_E_grp-I"/>
</dbReference>
<gene>
    <name evidence="10" type="primary">LOC105038724</name>
</gene>
<reference evidence="10" key="1">
    <citation type="submission" date="2025-08" db="UniProtKB">
        <authorList>
            <consortium name="RefSeq"/>
        </authorList>
    </citation>
    <scope>IDENTIFICATION</scope>
</reference>
<feature type="signal peptide" evidence="8">
    <location>
        <begin position="1"/>
        <end position="16"/>
    </location>
</feature>
<dbReference type="InterPro" id="IPR017972">
    <property type="entry name" value="Cyt_P450_CS"/>
</dbReference>
<dbReference type="KEGG" id="egu:105038724"/>
<evidence type="ECO:0000256" key="7">
    <source>
        <dbReference type="RuleBase" id="RU000461"/>
    </source>
</evidence>
<keyword evidence="2 6" id="KW-0349">Heme</keyword>
<evidence type="ECO:0000256" key="6">
    <source>
        <dbReference type="PIRSR" id="PIRSR602401-1"/>
    </source>
</evidence>
<comment type="cofactor">
    <cofactor evidence="6">
        <name>heme</name>
        <dbReference type="ChEBI" id="CHEBI:30413"/>
    </cofactor>
</comment>
<dbReference type="Gene3D" id="1.10.630.10">
    <property type="entry name" value="Cytochrome P450"/>
    <property type="match status" value="1"/>
</dbReference>
<dbReference type="PRINTS" id="PR00463">
    <property type="entry name" value="EP450I"/>
</dbReference>
<evidence type="ECO:0000256" key="1">
    <source>
        <dbReference type="ARBA" id="ARBA00010617"/>
    </source>
</evidence>
<dbReference type="FunFam" id="1.10.630.10:FF:000011">
    <property type="entry name" value="Cytochrome P450 83B1"/>
    <property type="match status" value="1"/>
</dbReference>
<name>A0A6I9QT30_ELAGV</name>
<keyword evidence="3 6" id="KW-0479">Metal-binding</keyword>
<keyword evidence="4 7" id="KW-0560">Oxidoreductase</keyword>
<comment type="similarity">
    <text evidence="1 7">Belongs to the cytochrome P450 family.</text>
</comment>
<dbReference type="PANTHER" id="PTHR47955">
    <property type="entry name" value="CYTOCHROME P450 FAMILY 71 PROTEIN"/>
    <property type="match status" value="1"/>
</dbReference>
<keyword evidence="7" id="KW-0503">Monooxygenase</keyword>